<dbReference type="GeneID" id="25412349"/>
<evidence type="ECO:0000313" key="2">
    <source>
        <dbReference type="Proteomes" id="UP000027730"/>
    </source>
</evidence>
<dbReference type="HOGENOM" id="CLU_017829_0_0_1"/>
<proteinExistence type="predicted"/>
<evidence type="ECO:0000313" key="1">
    <source>
        <dbReference type="EMBL" id="KEQ69202.1"/>
    </source>
</evidence>
<dbReference type="PANTHER" id="PTHR40788">
    <property type="entry name" value="CLR5 DOMAIN-CONTAINING PROTEIN-RELATED"/>
    <property type="match status" value="1"/>
</dbReference>
<name>A0A074WHA3_9PEZI</name>
<dbReference type="OrthoDB" id="2922289at2759"/>
<dbReference type="PANTHER" id="PTHR40788:SF1">
    <property type="entry name" value="IPA PROTEIN"/>
    <property type="match status" value="1"/>
</dbReference>
<dbReference type="STRING" id="1043004.A0A074WHA3"/>
<dbReference type="AlphaFoldDB" id="A0A074WHA3"/>
<reference evidence="1 2" key="1">
    <citation type="journal article" date="2014" name="BMC Genomics">
        <title>Genome sequencing of four Aureobasidium pullulans varieties: biotechnological potential, stress tolerance, and description of new species.</title>
        <authorList>
            <person name="Gostin Ar C."/>
            <person name="Ohm R.A."/>
            <person name="Kogej T."/>
            <person name="Sonjak S."/>
            <person name="Turk M."/>
            <person name="Zajc J."/>
            <person name="Zalar P."/>
            <person name="Grube M."/>
            <person name="Sun H."/>
            <person name="Han J."/>
            <person name="Sharma A."/>
            <person name="Chiniquy J."/>
            <person name="Ngan C.Y."/>
            <person name="Lipzen A."/>
            <person name="Barry K."/>
            <person name="Grigoriev I.V."/>
            <person name="Gunde-Cimerman N."/>
        </authorList>
    </citation>
    <scope>NUCLEOTIDE SEQUENCE [LARGE SCALE GENOMIC DNA]</scope>
    <source>
        <strain evidence="1 2">CBS 147.97</strain>
    </source>
</reference>
<dbReference type="RefSeq" id="XP_013423503.1">
    <property type="nucleotide sequence ID" value="XM_013568049.1"/>
</dbReference>
<protein>
    <submittedName>
        <fullName evidence="1">Uncharacterized protein</fullName>
    </submittedName>
</protein>
<accession>A0A074WHA3</accession>
<dbReference type="Proteomes" id="UP000027730">
    <property type="component" value="Unassembled WGS sequence"/>
</dbReference>
<organism evidence="1 2">
    <name type="scientific">Aureobasidium namibiae CBS 147.97</name>
    <dbReference type="NCBI Taxonomy" id="1043004"/>
    <lineage>
        <taxon>Eukaryota</taxon>
        <taxon>Fungi</taxon>
        <taxon>Dikarya</taxon>
        <taxon>Ascomycota</taxon>
        <taxon>Pezizomycotina</taxon>
        <taxon>Dothideomycetes</taxon>
        <taxon>Dothideomycetidae</taxon>
        <taxon>Dothideales</taxon>
        <taxon>Saccotheciaceae</taxon>
        <taxon>Aureobasidium</taxon>
    </lineage>
</organism>
<sequence length="829" mass="94670">MLLQKHPESVPKVAVAGITFVKKGKGEPPCECVNCSSQFLSVNQQDYDRFRYMTTVTPAAAKTSLANFISQIDADRAYLTDLCKNFGNTIISRWRKKSRNKREALLLLADLTIEKKPWFRLWIEGDIATWQELREHRKSWLLPYMSTAIMKANPSVLLSLLHQRVHHSPEEWAPFDSHQFRQAWALGYFDLEYCGKYCVVMHGVDYGKLVPWSKKAAESSDIVGYPRALLIIEAQALMFSRLRAIVDLILEGVDRNTASASDKWQEMVRAGFKQSNNIELWSDYVNQPFSAPPEFDVDYYCSIAEARMQAAHDHLWLLQTDLSYFRRFVRVLAVGEVYRTPWRYVLIAKDIHLAVEDYLVWRGLFDEWSSVRNHYRRFRDSIYPGQPLPRRLESSLILLESTLLTRVDLKIKHLSGYISQRPGFQHIWEWTMLSTPPSKPGKQMFAATRKTDKGPAYEQYCKDTLDWTLTELQSRPNDDSRFDHSELFARLEAHLAEASPEERARLDETVYAKMSDFTAQHEMLFALRLHRPAFAHPGIEEVRKLAKEDSTLSTRLLVIDAAAYKSKLHAFSAESIKLLEQSTPAVGCKNEAWLESRTAERIILNKFWEEARVTFRGELTFTSMEQEEIDDAISVISVSKSTEYTEIVQNERLQVSAAIAAAAALTKNTTNIMTEAASWETGPDVSTLAIEERAVKPKTRPLQPASASVNDAVPLEPGFDTKVEFVADQQRIAATTRALEVIRKMYPTSTEEVSAKDTDWDLFVHAMNDLNFNARNVGGSGVALEHPSKKKIIVHRPHPVAKIDSIMLQSVGKRLQKHFGWSRETFVGV</sequence>
<gene>
    <name evidence="1" type="ORF">M436DRAFT_56638</name>
</gene>
<dbReference type="EMBL" id="KL584722">
    <property type="protein sequence ID" value="KEQ69202.1"/>
    <property type="molecule type" value="Genomic_DNA"/>
</dbReference>
<keyword evidence="2" id="KW-1185">Reference proteome</keyword>